<dbReference type="SMART" id="SM00382">
    <property type="entry name" value="AAA"/>
    <property type="match status" value="1"/>
</dbReference>
<dbReference type="Pfam" id="PF00005">
    <property type="entry name" value="ABC_tran"/>
    <property type="match status" value="1"/>
</dbReference>
<dbReference type="InterPro" id="IPR032823">
    <property type="entry name" value="BCA_ABC_TP_C"/>
</dbReference>
<keyword evidence="6" id="KW-1185">Reference proteome</keyword>
<dbReference type="InterPro" id="IPR051120">
    <property type="entry name" value="ABC_AA/LPS_Transport"/>
</dbReference>
<keyword evidence="2" id="KW-0547">Nucleotide-binding</keyword>
<dbReference type="KEGG" id="meso:BSQ44_04285"/>
<proteinExistence type="predicted"/>
<dbReference type="STRING" id="1670800.BSQ44_04285"/>
<keyword evidence="1" id="KW-0813">Transport</keyword>
<evidence type="ECO:0000256" key="2">
    <source>
        <dbReference type="ARBA" id="ARBA00022741"/>
    </source>
</evidence>
<accession>A0A1L3SN01</accession>
<dbReference type="Pfam" id="PF12399">
    <property type="entry name" value="BCA_ABC_TP_C"/>
    <property type="match status" value="1"/>
</dbReference>
<reference evidence="6" key="1">
    <citation type="submission" date="2016-11" db="EMBL/GenBank/DDBJ databases">
        <title>Mesorhizobium oceanicum sp. nov., isolated from deep seawater in South China Sea.</title>
        <authorList>
            <person name="Fu G.-Y."/>
        </authorList>
    </citation>
    <scope>NUCLEOTIDE SEQUENCE [LARGE SCALE GENOMIC DNA]</scope>
    <source>
        <strain evidence="6">B7</strain>
    </source>
</reference>
<gene>
    <name evidence="5" type="ORF">BSQ44_04285</name>
</gene>
<dbReference type="PANTHER" id="PTHR45772:SF1">
    <property type="entry name" value="ABC TRANSPORTER ATP-BINDING PROTEIN"/>
    <property type="match status" value="1"/>
</dbReference>
<organism evidence="5 6">
    <name type="scientific">Aquibium oceanicum</name>
    <dbReference type="NCBI Taxonomy" id="1670800"/>
    <lineage>
        <taxon>Bacteria</taxon>
        <taxon>Pseudomonadati</taxon>
        <taxon>Pseudomonadota</taxon>
        <taxon>Alphaproteobacteria</taxon>
        <taxon>Hyphomicrobiales</taxon>
        <taxon>Phyllobacteriaceae</taxon>
        <taxon>Aquibium</taxon>
    </lineage>
</organism>
<dbReference type="SUPFAM" id="SSF52540">
    <property type="entry name" value="P-loop containing nucleoside triphosphate hydrolases"/>
    <property type="match status" value="1"/>
</dbReference>
<evidence type="ECO:0000259" key="4">
    <source>
        <dbReference type="PROSITE" id="PS50893"/>
    </source>
</evidence>
<dbReference type="OrthoDB" id="9779872at2"/>
<dbReference type="Proteomes" id="UP000182840">
    <property type="component" value="Chromosome"/>
</dbReference>
<dbReference type="AlphaFoldDB" id="A0A1L3SN01"/>
<dbReference type="InterPro" id="IPR003593">
    <property type="entry name" value="AAA+_ATPase"/>
</dbReference>
<sequence length="252" mass="27420">MIDIRDISLSFGGNKALDGVTFSVEPGETLALIGPNGAGKSTVFNVISRFYRPSAGSVTFGDTDILKLQAHQIAALGIARTFQNIELFENATVLQNLLVGRSARTSSNWAREFFFAGSTRAGERQARRKVEEVLDLLDLQHLRSEIVRDLPYGARKNVELARAVCAEPTLLLLDEPASGLNPEEVADMAFWLQDIREELGITILMVEHNMGLVARLATRCIALASGRVLAHGSVAEVQADREVQKAYLGTAA</sequence>
<evidence type="ECO:0000313" key="6">
    <source>
        <dbReference type="Proteomes" id="UP000182840"/>
    </source>
</evidence>
<dbReference type="PROSITE" id="PS50893">
    <property type="entry name" value="ABC_TRANSPORTER_2"/>
    <property type="match status" value="1"/>
</dbReference>
<evidence type="ECO:0000256" key="1">
    <source>
        <dbReference type="ARBA" id="ARBA00022448"/>
    </source>
</evidence>
<dbReference type="GO" id="GO:0016887">
    <property type="term" value="F:ATP hydrolysis activity"/>
    <property type="evidence" value="ECO:0007669"/>
    <property type="project" value="InterPro"/>
</dbReference>
<protein>
    <submittedName>
        <fullName evidence="5">ABC transporter ATP-binding protein</fullName>
    </submittedName>
</protein>
<evidence type="ECO:0000256" key="3">
    <source>
        <dbReference type="ARBA" id="ARBA00022840"/>
    </source>
</evidence>
<dbReference type="InterPro" id="IPR027417">
    <property type="entry name" value="P-loop_NTPase"/>
</dbReference>
<name>A0A1L3SN01_9HYPH</name>
<keyword evidence="3 5" id="KW-0067">ATP-binding</keyword>
<dbReference type="EMBL" id="CP018171">
    <property type="protein sequence ID" value="APH70692.1"/>
    <property type="molecule type" value="Genomic_DNA"/>
</dbReference>
<feature type="domain" description="ABC transporter" evidence="4">
    <location>
        <begin position="2"/>
        <end position="250"/>
    </location>
</feature>
<dbReference type="CDD" id="cd03219">
    <property type="entry name" value="ABC_Mj1267_LivG_branched"/>
    <property type="match status" value="1"/>
</dbReference>
<dbReference type="GO" id="GO:0005524">
    <property type="term" value="F:ATP binding"/>
    <property type="evidence" value="ECO:0007669"/>
    <property type="project" value="UniProtKB-KW"/>
</dbReference>
<dbReference type="Gene3D" id="3.40.50.300">
    <property type="entry name" value="P-loop containing nucleotide triphosphate hydrolases"/>
    <property type="match status" value="1"/>
</dbReference>
<dbReference type="InterPro" id="IPR003439">
    <property type="entry name" value="ABC_transporter-like_ATP-bd"/>
</dbReference>
<dbReference type="FunFam" id="3.40.50.300:FF:000421">
    <property type="entry name" value="Branched-chain amino acid ABC transporter ATP-binding protein"/>
    <property type="match status" value="1"/>
</dbReference>
<dbReference type="PANTHER" id="PTHR45772">
    <property type="entry name" value="CONSERVED COMPONENT OF ABC TRANSPORTER FOR NATURAL AMINO ACIDS-RELATED"/>
    <property type="match status" value="1"/>
</dbReference>
<evidence type="ECO:0000313" key="5">
    <source>
        <dbReference type="EMBL" id="APH70692.1"/>
    </source>
</evidence>
<dbReference type="GO" id="GO:0005886">
    <property type="term" value="C:plasma membrane"/>
    <property type="evidence" value="ECO:0007669"/>
    <property type="project" value="TreeGrafter"/>
</dbReference>